<dbReference type="EMBL" id="OC004723">
    <property type="protein sequence ID" value="CAD7264777.1"/>
    <property type="molecule type" value="Genomic_DNA"/>
</dbReference>
<evidence type="ECO:0000256" key="12">
    <source>
        <dbReference type="ARBA" id="ARBA00023136"/>
    </source>
</evidence>
<evidence type="ECO:0000256" key="10">
    <source>
        <dbReference type="ARBA" id="ARBA00023004"/>
    </source>
</evidence>
<keyword evidence="9" id="KW-0560">Oxidoreductase</keyword>
<keyword evidence="6" id="KW-0479">Metal-binding</keyword>
<keyword evidence="13" id="KW-1133">Transmembrane helix</keyword>
<gene>
    <name evidence="14" type="ORF">TSIB3V08_LOCUS8825</name>
</gene>
<keyword evidence="13" id="KW-0812">Transmembrane</keyword>
<keyword evidence="7" id="KW-0256">Endoplasmic reticulum</keyword>
<dbReference type="PANTHER" id="PTHR24292">
    <property type="entry name" value="CYTOCHROME P450"/>
    <property type="match status" value="1"/>
</dbReference>
<dbReference type="InterPro" id="IPR050476">
    <property type="entry name" value="Insect_CytP450_Detox"/>
</dbReference>
<dbReference type="InterPro" id="IPR036396">
    <property type="entry name" value="Cyt_P450_sf"/>
</dbReference>
<evidence type="ECO:0000256" key="13">
    <source>
        <dbReference type="SAM" id="Phobius"/>
    </source>
</evidence>
<sequence length="200" mass="23383">MVWKLLIPTAVDRQYKASGKTFHLLMMLKGTNQVHSRVVMERERRSTEPDVMSLLEVVWSYSDWILVAALLMGAMYTLGTWNYDYFSKQKIPYVKPIPFLGNMAPVFFGKTSNTHNVNRLYRSHRGQRVTGTFHYGQPSTYINDPELIKTIMIKDFDHFTDHHFGVSPDRDELFTETLILLRGWCSLHDPLSFKWMVECV</sequence>
<keyword evidence="5" id="KW-0349">Heme</keyword>
<evidence type="ECO:0000256" key="2">
    <source>
        <dbReference type="ARBA" id="ARBA00004524"/>
    </source>
</evidence>
<keyword evidence="10" id="KW-0408">Iron</keyword>
<accession>A0A7R9B283</accession>
<dbReference type="GO" id="GO:0020037">
    <property type="term" value="F:heme binding"/>
    <property type="evidence" value="ECO:0007669"/>
    <property type="project" value="InterPro"/>
</dbReference>
<evidence type="ECO:0000256" key="7">
    <source>
        <dbReference type="ARBA" id="ARBA00022824"/>
    </source>
</evidence>
<dbReference type="GO" id="GO:0005506">
    <property type="term" value="F:iron ion binding"/>
    <property type="evidence" value="ECO:0007669"/>
    <property type="project" value="InterPro"/>
</dbReference>
<feature type="transmembrane region" description="Helical" evidence="13">
    <location>
        <begin position="64"/>
        <end position="83"/>
    </location>
</feature>
<proteinExistence type="inferred from homology"/>
<keyword evidence="12 13" id="KW-0472">Membrane</keyword>
<evidence type="ECO:0000256" key="11">
    <source>
        <dbReference type="ARBA" id="ARBA00023033"/>
    </source>
</evidence>
<organism evidence="14">
    <name type="scientific">Timema shepardi</name>
    <name type="common">Walking stick</name>
    <dbReference type="NCBI Taxonomy" id="629360"/>
    <lineage>
        <taxon>Eukaryota</taxon>
        <taxon>Metazoa</taxon>
        <taxon>Ecdysozoa</taxon>
        <taxon>Arthropoda</taxon>
        <taxon>Hexapoda</taxon>
        <taxon>Insecta</taxon>
        <taxon>Pterygota</taxon>
        <taxon>Neoptera</taxon>
        <taxon>Polyneoptera</taxon>
        <taxon>Phasmatodea</taxon>
        <taxon>Timematodea</taxon>
        <taxon>Timematoidea</taxon>
        <taxon>Timematidae</taxon>
        <taxon>Timema</taxon>
    </lineage>
</organism>
<evidence type="ECO:0000256" key="9">
    <source>
        <dbReference type="ARBA" id="ARBA00023002"/>
    </source>
</evidence>
<name>A0A7R9B283_TIMSH</name>
<evidence type="ECO:0008006" key="15">
    <source>
        <dbReference type="Google" id="ProtNLM"/>
    </source>
</evidence>
<dbReference type="SUPFAM" id="SSF48264">
    <property type="entry name" value="Cytochrome P450"/>
    <property type="match status" value="1"/>
</dbReference>
<dbReference type="PANTHER" id="PTHR24292:SF54">
    <property type="entry name" value="CYP9F3-RELATED"/>
    <property type="match status" value="1"/>
</dbReference>
<evidence type="ECO:0000256" key="1">
    <source>
        <dbReference type="ARBA" id="ARBA00001971"/>
    </source>
</evidence>
<reference evidence="14" key="1">
    <citation type="submission" date="2020-11" db="EMBL/GenBank/DDBJ databases">
        <authorList>
            <person name="Tran Van P."/>
        </authorList>
    </citation>
    <scope>NUCLEOTIDE SEQUENCE</scope>
</reference>
<keyword evidence="8" id="KW-0492">Microsome</keyword>
<dbReference type="AlphaFoldDB" id="A0A7R9B283"/>
<comment type="cofactor">
    <cofactor evidence="1">
        <name>heme</name>
        <dbReference type="ChEBI" id="CHEBI:30413"/>
    </cofactor>
</comment>
<evidence type="ECO:0000256" key="6">
    <source>
        <dbReference type="ARBA" id="ARBA00022723"/>
    </source>
</evidence>
<dbReference type="GO" id="GO:0016705">
    <property type="term" value="F:oxidoreductase activity, acting on paired donors, with incorporation or reduction of molecular oxygen"/>
    <property type="evidence" value="ECO:0007669"/>
    <property type="project" value="InterPro"/>
</dbReference>
<evidence type="ECO:0000256" key="3">
    <source>
        <dbReference type="ARBA" id="ARBA00004586"/>
    </source>
</evidence>
<evidence type="ECO:0000256" key="5">
    <source>
        <dbReference type="ARBA" id="ARBA00022617"/>
    </source>
</evidence>
<evidence type="ECO:0000256" key="4">
    <source>
        <dbReference type="ARBA" id="ARBA00010617"/>
    </source>
</evidence>
<evidence type="ECO:0000313" key="14">
    <source>
        <dbReference type="EMBL" id="CAD7264777.1"/>
    </source>
</evidence>
<keyword evidence="11" id="KW-0503">Monooxygenase</keyword>
<dbReference type="GO" id="GO:0004497">
    <property type="term" value="F:monooxygenase activity"/>
    <property type="evidence" value="ECO:0007669"/>
    <property type="project" value="UniProtKB-KW"/>
</dbReference>
<comment type="subcellular location">
    <subcellularLocation>
        <location evidence="3">Endoplasmic reticulum membrane</location>
    </subcellularLocation>
    <subcellularLocation>
        <location evidence="2">Microsome membrane</location>
    </subcellularLocation>
</comment>
<dbReference type="GO" id="GO:0005789">
    <property type="term" value="C:endoplasmic reticulum membrane"/>
    <property type="evidence" value="ECO:0007669"/>
    <property type="project" value="UniProtKB-SubCell"/>
</dbReference>
<protein>
    <recommendedName>
        <fullName evidence="15">Cytochrome P450</fullName>
    </recommendedName>
</protein>
<evidence type="ECO:0000256" key="8">
    <source>
        <dbReference type="ARBA" id="ARBA00022848"/>
    </source>
</evidence>
<dbReference type="Gene3D" id="1.10.630.10">
    <property type="entry name" value="Cytochrome P450"/>
    <property type="match status" value="1"/>
</dbReference>
<comment type="similarity">
    <text evidence="4">Belongs to the cytochrome P450 family.</text>
</comment>